<evidence type="ECO:0000256" key="8">
    <source>
        <dbReference type="RuleBase" id="RU364150"/>
    </source>
</evidence>
<dbReference type="InterPro" id="IPR019095">
    <property type="entry name" value="Mediator_Med18"/>
</dbReference>
<comment type="similarity">
    <text evidence="2 8">Belongs to the Mediator complex subunit 18 family.</text>
</comment>
<dbReference type="Gene3D" id="2.40.320.10">
    <property type="entry name" value="Hypothetical Protein Pfu-838710-001"/>
    <property type="match status" value="1"/>
</dbReference>
<dbReference type="GO" id="GO:0016592">
    <property type="term" value="C:mediator complex"/>
    <property type="evidence" value="ECO:0007669"/>
    <property type="project" value="InterPro"/>
</dbReference>
<dbReference type="PANTHER" id="PTHR13321">
    <property type="entry name" value="MEDIATOR OF RNA POLYMERASE II TRANSCRIPTION, SUBUNIT 18"/>
    <property type="match status" value="1"/>
</dbReference>
<keyword evidence="5 8" id="KW-0804">Transcription</keyword>
<evidence type="ECO:0000256" key="3">
    <source>
        <dbReference type="ARBA" id="ARBA00019612"/>
    </source>
</evidence>
<dbReference type="GO" id="GO:0003712">
    <property type="term" value="F:transcription coregulator activity"/>
    <property type="evidence" value="ECO:0007669"/>
    <property type="project" value="InterPro"/>
</dbReference>
<dbReference type="GO" id="GO:0006369">
    <property type="term" value="P:termination of RNA polymerase II transcription"/>
    <property type="evidence" value="ECO:0007669"/>
    <property type="project" value="TreeGrafter"/>
</dbReference>
<keyword evidence="4 8" id="KW-0805">Transcription regulation</keyword>
<evidence type="ECO:0000313" key="9">
    <source>
        <dbReference type="EMBL" id="QBM86806.1"/>
    </source>
</evidence>
<evidence type="ECO:0000256" key="6">
    <source>
        <dbReference type="ARBA" id="ARBA00023242"/>
    </source>
</evidence>
<comment type="subunit">
    <text evidence="8">Component of the Mediator complex.</text>
</comment>
<dbReference type="Pfam" id="PF09637">
    <property type="entry name" value="Med18"/>
    <property type="match status" value="1"/>
</dbReference>
<evidence type="ECO:0000256" key="4">
    <source>
        <dbReference type="ARBA" id="ARBA00023015"/>
    </source>
</evidence>
<protein>
    <recommendedName>
        <fullName evidence="3 8">Mediator of RNA polymerase II transcription subunit 18</fullName>
    </recommendedName>
    <alternativeName>
        <fullName evidence="7 8">Mediator complex subunit 18</fullName>
    </alternativeName>
</protein>
<dbReference type="Proteomes" id="UP000292447">
    <property type="component" value="Chromosome I"/>
</dbReference>
<evidence type="ECO:0000256" key="1">
    <source>
        <dbReference type="ARBA" id="ARBA00004123"/>
    </source>
</evidence>
<dbReference type="GO" id="GO:0006357">
    <property type="term" value="P:regulation of transcription by RNA polymerase II"/>
    <property type="evidence" value="ECO:0007669"/>
    <property type="project" value="InterPro"/>
</dbReference>
<dbReference type="AlphaFoldDB" id="A0A4P6XKX1"/>
<dbReference type="EMBL" id="CP034456">
    <property type="protein sequence ID" value="QBM86806.1"/>
    <property type="molecule type" value="Genomic_DNA"/>
</dbReference>
<keyword evidence="8" id="KW-0010">Activator</keyword>
<organism evidence="9 10">
    <name type="scientific">Metschnikowia aff. pulcherrima</name>
    <dbReference type="NCBI Taxonomy" id="2163413"/>
    <lineage>
        <taxon>Eukaryota</taxon>
        <taxon>Fungi</taxon>
        <taxon>Dikarya</taxon>
        <taxon>Ascomycota</taxon>
        <taxon>Saccharomycotina</taxon>
        <taxon>Pichiomycetes</taxon>
        <taxon>Metschnikowiaceae</taxon>
        <taxon>Metschnikowia</taxon>
    </lineage>
</organism>
<name>A0A4P6XKX1_9ASCO</name>
<dbReference type="GO" id="GO:0070847">
    <property type="term" value="C:core mediator complex"/>
    <property type="evidence" value="ECO:0007669"/>
    <property type="project" value="TreeGrafter"/>
</dbReference>
<comment type="function">
    <text evidence="8">Component of the Mediator complex, a coactivator involved in the regulated transcription of nearly all RNA polymerase II-dependent genes. Mediator functions as a bridge to convey information from gene-specific regulatory proteins to the basal RNA polymerase II transcription machinery. Mediator is recruited to promoters by direct interactions with regulatory proteins and serves as a scaffold for the assembly of a functional preinitiation complex with RNA polymerase II and the general transcription factors.</text>
</comment>
<accession>A0A4P6XKX1</accession>
<sequence>MGHQLLLTSCIPHSHYTQTVATLQALTGSHSPQTIATYTILTKPKNVFKPKFEPGKVNQIEQFYMKCTTVWNDDASKILDIARPVVEGDSDISVDRLFAGKEVKHWTLQIADIPNAGKNVVSAQNFYESTVVHHHTSVTEQVPNRNLHEEPNADIVEVSPVPTPQQTNTTDDVEMLDTAETSSETKDSFLQFLDDLGYGVVNQYWMKGIRFFQGDIVIEIFKIFVRDDDAPFQESKIKLQLLDDSNAFQIKAYISFPKGAGVDLINKGTKDLTTLQATLHNLFELGVPDRMCMDSRVARYA</sequence>
<evidence type="ECO:0000256" key="5">
    <source>
        <dbReference type="ARBA" id="ARBA00023163"/>
    </source>
</evidence>
<reference evidence="10" key="1">
    <citation type="submission" date="2019-03" db="EMBL/GenBank/DDBJ databases">
        <title>Snf2 controls pulcherriminic acid biosynthesis and connects pigmentation and antifungal activity of the yeast Metschnikowia pulcherrima.</title>
        <authorList>
            <person name="Gore-Lloyd D."/>
            <person name="Sumann I."/>
            <person name="Brachmann A.O."/>
            <person name="Schneeberger K."/>
            <person name="Ortiz-Merino R.A."/>
            <person name="Moreno-Beltran M."/>
            <person name="Schlaefli M."/>
            <person name="Kirner P."/>
            <person name="Santos Kron A."/>
            <person name="Wolfe K.H."/>
            <person name="Piel J."/>
            <person name="Ahrens C.H."/>
            <person name="Henk D."/>
            <person name="Freimoser F.M."/>
        </authorList>
    </citation>
    <scope>NUCLEOTIDE SEQUENCE [LARGE SCALE GENOMIC DNA]</scope>
    <source>
        <strain evidence="10">APC 1.2</strain>
    </source>
</reference>
<evidence type="ECO:0000313" key="10">
    <source>
        <dbReference type="Proteomes" id="UP000292447"/>
    </source>
</evidence>
<evidence type="ECO:0000256" key="2">
    <source>
        <dbReference type="ARBA" id="ARBA00009814"/>
    </source>
</evidence>
<proteinExistence type="inferred from homology"/>
<comment type="subcellular location">
    <subcellularLocation>
        <location evidence="1 8">Nucleus</location>
    </subcellularLocation>
</comment>
<keyword evidence="6 8" id="KW-0539">Nucleus</keyword>
<keyword evidence="10" id="KW-1185">Reference proteome</keyword>
<gene>
    <name evidence="9" type="primary">MPUL0A14530</name>
    <name evidence="8" type="synonym">MED18</name>
    <name evidence="9" type="ORF">METSCH_A14530</name>
</gene>
<dbReference type="PANTHER" id="PTHR13321:SF2">
    <property type="entry name" value="MEDIATOR OF RNA POLYMERASE II TRANSCRIPTION SUBUNIT 18"/>
    <property type="match status" value="1"/>
</dbReference>
<dbReference type="STRING" id="2163413.A0A4P6XKX1"/>
<evidence type="ECO:0000256" key="7">
    <source>
        <dbReference type="ARBA" id="ARBA00032012"/>
    </source>
</evidence>